<keyword evidence="2" id="KW-1185">Reference proteome</keyword>
<sequence length="61" mass="6406">MGAELKTVTASECAAMLRLVLGCLDRTTPEGRGPDAQALSLAAMHVQQALDLVDQPHAFDA</sequence>
<proteinExistence type="predicted"/>
<evidence type="ECO:0000313" key="2">
    <source>
        <dbReference type="Proteomes" id="UP000197783"/>
    </source>
</evidence>
<evidence type="ECO:0000313" key="1">
    <source>
        <dbReference type="EMBL" id="OWK28986.1"/>
    </source>
</evidence>
<dbReference type="Proteomes" id="UP000197783">
    <property type="component" value="Unassembled WGS sequence"/>
</dbReference>
<dbReference type="AlphaFoldDB" id="A0A245ZGW4"/>
<organism evidence="1 2">
    <name type="scientific">Sphingomonas mucosissima</name>
    <dbReference type="NCBI Taxonomy" id="370959"/>
    <lineage>
        <taxon>Bacteria</taxon>
        <taxon>Pseudomonadati</taxon>
        <taxon>Pseudomonadota</taxon>
        <taxon>Alphaproteobacteria</taxon>
        <taxon>Sphingomonadales</taxon>
        <taxon>Sphingomonadaceae</taxon>
        <taxon>Sphingomonas</taxon>
    </lineage>
</organism>
<reference evidence="1 2" key="1">
    <citation type="submission" date="2017-03" db="EMBL/GenBank/DDBJ databases">
        <title>Genome sequence of Sphingomonas mucosissima DSM 17494.</title>
        <authorList>
            <person name="Poehlein A."/>
            <person name="Wuebbeler J.H."/>
            <person name="Steinbuechel A."/>
            <person name="Daniel R."/>
        </authorList>
    </citation>
    <scope>NUCLEOTIDE SEQUENCE [LARGE SCALE GENOMIC DNA]</scope>
    <source>
        <strain evidence="1 2">DSM 17494</strain>
    </source>
</reference>
<gene>
    <name evidence="1" type="ORF">SPMU_25120</name>
</gene>
<comment type="caution">
    <text evidence="1">The sequence shown here is derived from an EMBL/GenBank/DDBJ whole genome shotgun (WGS) entry which is preliminary data.</text>
</comment>
<protein>
    <submittedName>
        <fullName evidence="1">Uncharacterized protein</fullName>
    </submittedName>
</protein>
<dbReference type="EMBL" id="NBBJ01000004">
    <property type="protein sequence ID" value="OWK28986.1"/>
    <property type="molecule type" value="Genomic_DNA"/>
</dbReference>
<accession>A0A245ZGW4</accession>
<name>A0A245ZGW4_9SPHN</name>